<dbReference type="AlphaFoldDB" id="A0A812VV07"/>
<sequence length="315" mass="35684">MSRPLSSITKRNVTCNPEVISMSPNSFGQERPQSAAVRRPSDRSPSKLEERIHRAVSKIAQGLHVALLGASAGEMRKREADGEPIKHILRAPCEENVCRIFRHFLHLKEVEADRVAANKELRRQKDLEWGRPVEDPKNQEADDCAAPLSRLGWPTFFRWVEQEAAFGINPESRRAYAGLFRGARLWLRSCASIAQRSEGLSLGLLLSWTYPNSSHRVIAELLAWLGAHELDEIRHETPRLIDDEERKQLERIYHDAYAKGRAFITADDIAGGDFQDKHTQLHTLVDSNLAHKVFGDAPSLVLEGVDRDIRLQLKL</sequence>
<dbReference type="OrthoDB" id="410774at2759"/>
<keyword evidence="3" id="KW-1185">Reference proteome</keyword>
<dbReference type="EMBL" id="CAJNIZ010043121">
    <property type="protein sequence ID" value="CAE7650434.1"/>
    <property type="molecule type" value="Genomic_DNA"/>
</dbReference>
<feature type="region of interest" description="Disordered" evidence="1">
    <location>
        <begin position="19"/>
        <end position="46"/>
    </location>
</feature>
<evidence type="ECO:0000313" key="2">
    <source>
        <dbReference type="EMBL" id="CAE7650434.1"/>
    </source>
</evidence>
<comment type="caution">
    <text evidence="2">The sequence shown here is derived from an EMBL/GenBank/DDBJ whole genome shotgun (WGS) entry which is preliminary data.</text>
</comment>
<evidence type="ECO:0000256" key="1">
    <source>
        <dbReference type="SAM" id="MobiDB-lite"/>
    </source>
</evidence>
<protein>
    <submittedName>
        <fullName evidence="2">Uncharacterized protein</fullName>
    </submittedName>
</protein>
<organism evidence="2 3">
    <name type="scientific">Symbiodinium pilosum</name>
    <name type="common">Dinoflagellate</name>
    <dbReference type="NCBI Taxonomy" id="2952"/>
    <lineage>
        <taxon>Eukaryota</taxon>
        <taxon>Sar</taxon>
        <taxon>Alveolata</taxon>
        <taxon>Dinophyceae</taxon>
        <taxon>Suessiales</taxon>
        <taxon>Symbiodiniaceae</taxon>
        <taxon>Symbiodinium</taxon>
    </lineage>
</organism>
<dbReference type="Proteomes" id="UP000649617">
    <property type="component" value="Unassembled WGS sequence"/>
</dbReference>
<evidence type="ECO:0000313" key="3">
    <source>
        <dbReference type="Proteomes" id="UP000649617"/>
    </source>
</evidence>
<feature type="compositionally biased region" description="Polar residues" evidence="1">
    <location>
        <begin position="22"/>
        <end position="32"/>
    </location>
</feature>
<accession>A0A812VV07</accession>
<name>A0A812VV07_SYMPI</name>
<proteinExistence type="predicted"/>
<gene>
    <name evidence="2" type="ORF">SPIL2461_LOCUS17358</name>
</gene>
<reference evidence="2" key="1">
    <citation type="submission" date="2021-02" db="EMBL/GenBank/DDBJ databases">
        <authorList>
            <person name="Dougan E. K."/>
            <person name="Rhodes N."/>
            <person name="Thang M."/>
            <person name="Chan C."/>
        </authorList>
    </citation>
    <scope>NUCLEOTIDE SEQUENCE</scope>
</reference>